<evidence type="ECO:0000313" key="2">
    <source>
        <dbReference type="EMBL" id="CAD7285634.1"/>
    </source>
</evidence>
<dbReference type="GO" id="GO:0050291">
    <property type="term" value="F:sphingosine N-acyltransferase activity"/>
    <property type="evidence" value="ECO:0007669"/>
    <property type="project" value="InterPro"/>
</dbReference>
<accession>A0A7R9GM70</accession>
<keyword evidence="1" id="KW-0812">Transmembrane</keyword>
<dbReference type="AlphaFoldDB" id="A0A7R9GM70"/>
<dbReference type="PANTHER" id="PTHR12560:SF0">
    <property type="entry name" value="LD18904P"/>
    <property type="match status" value="1"/>
</dbReference>
<gene>
    <name evidence="2" type="ORF">NMOB1V02_LOCUS13236</name>
</gene>
<organism evidence="2">
    <name type="scientific">Notodromas monacha</name>
    <dbReference type="NCBI Taxonomy" id="399045"/>
    <lineage>
        <taxon>Eukaryota</taxon>
        <taxon>Metazoa</taxon>
        <taxon>Ecdysozoa</taxon>
        <taxon>Arthropoda</taxon>
        <taxon>Crustacea</taxon>
        <taxon>Oligostraca</taxon>
        <taxon>Ostracoda</taxon>
        <taxon>Podocopa</taxon>
        <taxon>Podocopida</taxon>
        <taxon>Cypridocopina</taxon>
        <taxon>Cypridoidea</taxon>
        <taxon>Cyprididae</taxon>
        <taxon>Notodromas</taxon>
    </lineage>
</organism>
<dbReference type="GO" id="GO:0016020">
    <property type="term" value="C:membrane"/>
    <property type="evidence" value="ECO:0007669"/>
    <property type="project" value="GOC"/>
</dbReference>
<evidence type="ECO:0000256" key="1">
    <source>
        <dbReference type="SAM" id="Phobius"/>
    </source>
</evidence>
<proteinExistence type="predicted"/>
<keyword evidence="1" id="KW-0472">Membrane</keyword>
<dbReference type="EMBL" id="OA900396">
    <property type="protein sequence ID" value="CAD7285634.1"/>
    <property type="molecule type" value="Genomic_DNA"/>
</dbReference>
<keyword evidence="3" id="KW-1185">Reference proteome</keyword>
<dbReference type="InterPro" id="IPR016439">
    <property type="entry name" value="Lag1/Lac1-like"/>
</dbReference>
<dbReference type="GO" id="GO:0046513">
    <property type="term" value="P:ceramide biosynthetic process"/>
    <property type="evidence" value="ECO:0007669"/>
    <property type="project" value="InterPro"/>
</dbReference>
<dbReference type="OrthoDB" id="537032at2759"/>
<protein>
    <submittedName>
        <fullName evidence="2">Uncharacterized protein</fullName>
    </submittedName>
</protein>
<sequence length="145" mass="17341">MLIPSAEQPFADFKHLYYPILGAAVIMFLRFIFERFVFRPWGVMLGIKPRRAKLDPEIKAAFEKGEVGVVELKKSRQLNERQLERLRRRHNALSKPETLSKFCENSWRFFFYTGMTFYGCWVLKDKAWTWNITDCWRGYPKHVSI</sequence>
<reference evidence="2" key="1">
    <citation type="submission" date="2020-11" db="EMBL/GenBank/DDBJ databases">
        <authorList>
            <person name="Tran Van P."/>
        </authorList>
    </citation>
    <scope>NUCLEOTIDE SEQUENCE</scope>
</reference>
<dbReference type="PANTHER" id="PTHR12560">
    <property type="entry name" value="LONGEVITY ASSURANCE FACTOR 1 LAG1"/>
    <property type="match status" value="1"/>
</dbReference>
<dbReference type="Proteomes" id="UP000678499">
    <property type="component" value="Unassembled WGS sequence"/>
</dbReference>
<evidence type="ECO:0000313" key="3">
    <source>
        <dbReference type="Proteomes" id="UP000678499"/>
    </source>
</evidence>
<feature type="transmembrane region" description="Helical" evidence="1">
    <location>
        <begin position="16"/>
        <end position="33"/>
    </location>
</feature>
<keyword evidence="1" id="KW-1133">Transmembrane helix</keyword>
<dbReference type="EMBL" id="CAJPEX010018359">
    <property type="protein sequence ID" value="CAG0925786.1"/>
    <property type="molecule type" value="Genomic_DNA"/>
</dbReference>
<name>A0A7R9GM70_9CRUS</name>
<feature type="non-terminal residue" evidence="2">
    <location>
        <position position="145"/>
    </location>
</feature>